<dbReference type="EMBL" id="CAADFE010000023">
    <property type="protein sequence ID" value="VFJ70482.1"/>
    <property type="molecule type" value="Genomic_DNA"/>
</dbReference>
<sequence length="348" mass="37685">MNELIKSLSETSVPTILVIAGVLFLFISIGGQLGAHVATTSVKRKFSGTLGVTLLMVGISIHFVGRSHQEESTVSVPNASVRQNVYLLRPRSIEQGLTVEGSFQMNMPDATLKLLGNEGSIIGKMTLATEGLTRTEIISSLHGRPTKLKQTILRDLTKTTTRMGEHVETEHENGVLQGHTILIEKQDGVWTKNLIGTKATEAQQIKLQEPYADEYEMYPAAAIEIGTSWTVAGPQLVYMLGVGNLLSADGSAHFTFEKLEKCGDDDCALISIKRLEIKTKMLDNDGDIMQVNLGGQGVIFRSLSDFVDTKVSLNGTMSVEGTKLINGASIQITVVGPLEMSGVERLLD</sequence>
<accession>A0A450TQV8</accession>
<organism evidence="2">
    <name type="scientific">Candidatus Kentrum sp. FW</name>
    <dbReference type="NCBI Taxonomy" id="2126338"/>
    <lineage>
        <taxon>Bacteria</taxon>
        <taxon>Pseudomonadati</taxon>
        <taxon>Pseudomonadota</taxon>
        <taxon>Gammaproteobacteria</taxon>
        <taxon>Candidatus Kentrum</taxon>
    </lineage>
</organism>
<keyword evidence="1" id="KW-0812">Transmembrane</keyword>
<keyword evidence="1" id="KW-0472">Membrane</keyword>
<feature type="transmembrane region" description="Helical" evidence="1">
    <location>
        <begin position="12"/>
        <end position="34"/>
    </location>
</feature>
<protein>
    <submittedName>
        <fullName evidence="2">Uncharacterized protein</fullName>
    </submittedName>
</protein>
<evidence type="ECO:0000313" key="2">
    <source>
        <dbReference type="EMBL" id="VFJ70482.1"/>
    </source>
</evidence>
<keyword evidence="1" id="KW-1133">Transmembrane helix</keyword>
<name>A0A450TQV8_9GAMM</name>
<evidence type="ECO:0000256" key="1">
    <source>
        <dbReference type="SAM" id="Phobius"/>
    </source>
</evidence>
<reference evidence="2" key="1">
    <citation type="submission" date="2019-02" db="EMBL/GenBank/DDBJ databases">
        <authorList>
            <person name="Gruber-Vodicka R. H."/>
            <person name="Seah K. B. B."/>
        </authorList>
    </citation>
    <scope>NUCLEOTIDE SEQUENCE</scope>
    <source>
        <strain evidence="2">BECK_BZ131</strain>
    </source>
</reference>
<feature type="transmembrane region" description="Helical" evidence="1">
    <location>
        <begin position="46"/>
        <end position="65"/>
    </location>
</feature>
<proteinExistence type="predicted"/>
<gene>
    <name evidence="2" type="ORF">BECKFW1821C_GA0114237_102322</name>
</gene>
<dbReference type="AlphaFoldDB" id="A0A450TQV8"/>